<accession>X0XNL7</accession>
<reference evidence="3" key="1">
    <citation type="journal article" date="2014" name="Front. Microbiol.">
        <title>High frequency of phylogenetically diverse reductive dehalogenase-homologous genes in deep subseafloor sedimentary metagenomes.</title>
        <authorList>
            <person name="Kawai M."/>
            <person name="Futagami T."/>
            <person name="Toyoda A."/>
            <person name="Takaki Y."/>
            <person name="Nishi S."/>
            <person name="Hori S."/>
            <person name="Arai W."/>
            <person name="Tsubouchi T."/>
            <person name="Morono Y."/>
            <person name="Uchiyama I."/>
            <person name="Ito T."/>
            <person name="Fujiyama A."/>
            <person name="Inagaki F."/>
            <person name="Takami H."/>
        </authorList>
    </citation>
    <scope>NUCLEOTIDE SEQUENCE</scope>
    <source>
        <strain evidence="3">Expedition CK06-06</strain>
    </source>
</reference>
<dbReference type="SUPFAM" id="SSF52540">
    <property type="entry name" value="P-loop containing nucleoside triphosphate hydrolases"/>
    <property type="match status" value="1"/>
</dbReference>
<feature type="non-terminal residue" evidence="3">
    <location>
        <position position="1"/>
    </location>
</feature>
<feature type="region of interest" description="Disordered" evidence="1">
    <location>
        <begin position="179"/>
        <end position="211"/>
    </location>
</feature>
<evidence type="ECO:0000313" key="3">
    <source>
        <dbReference type="EMBL" id="GAG38243.1"/>
    </source>
</evidence>
<evidence type="ECO:0000259" key="2">
    <source>
        <dbReference type="Pfam" id="PF00004"/>
    </source>
</evidence>
<dbReference type="Gene3D" id="1.10.8.60">
    <property type="match status" value="1"/>
</dbReference>
<proteinExistence type="predicted"/>
<dbReference type="PANTHER" id="PTHR23076">
    <property type="entry name" value="METALLOPROTEASE M41 FTSH"/>
    <property type="match status" value="1"/>
</dbReference>
<dbReference type="Pfam" id="PF00004">
    <property type="entry name" value="AAA"/>
    <property type="match status" value="1"/>
</dbReference>
<gene>
    <name evidence="3" type="ORF">S01H1_65586</name>
</gene>
<dbReference type="GO" id="GO:0006508">
    <property type="term" value="P:proteolysis"/>
    <property type="evidence" value="ECO:0007669"/>
    <property type="project" value="TreeGrafter"/>
</dbReference>
<organism evidence="3">
    <name type="scientific">marine sediment metagenome</name>
    <dbReference type="NCBI Taxonomy" id="412755"/>
    <lineage>
        <taxon>unclassified sequences</taxon>
        <taxon>metagenomes</taxon>
        <taxon>ecological metagenomes</taxon>
    </lineage>
</organism>
<dbReference type="Gene3D" id="3.40.50.300">
    <property type="entry name" value="P-loop containing nucleotide triphosphate hydrolases"/>
    <property type="match status" value="1"/>
</dbReference>
<dbReference type="GO" id="GO:0005524">
    <property type="term" value="F:ATP binding"/>
    <property type="evidence" value="ECO:0007669"/>
    <property type="project" value="InterPro"/>
</dbReference>
<feature type="compositionally biased region" description="Low complexity" evidence="1">
    <location>
        <begin position="193"/>
        <end position="204"/>
    </location>
</feature>
<protein>
    <recommendedName>
        <fullName evidence="2">ATPase AAA-type core domain-containing protein</fullName>
    </recommendedName>
</protein>
<comment type="caution">
    <text evidence="3">The sequence shown here is derived from an EMBL/GenBank/DDBJ whole genome shotgun (WGS) entry which is preliminary data.</text>
</comment>
<dbReference type="GO" id="GO:0004176">
    <property type="term" value="F:ATP-dependent peptidase activity"/>
    <property type="evidence" value="ECO:0007669"/>
    <property type="project" value="TreeGrafter"/>
</dbReference>
<dbReference type="InterPro" id="IPR027417">
    <property type="entry name" value="P-loop_NTPase"/>
</dbReference>
<dbReference type="AlphaFoldDB" id="X0XNL7"/>
<feature type="domain" description="ATPase AAA-type core" evidence="2">
    <location>
        <begin position="9"/>
        <end position="86"/>
    </location>
</feature>
<dbReference type="CDD" id="cd19481">
    <property type="entry name" value="RecA-like_protease"/>
    <property type="match status" value="1"/>
</dbReference>
<dbReference type="PANTHER" id="PTHR23076:SF113">
    <property type="entry name" value="ATP-DEPENDENT ZINC METALLOPROTEASE FTSH 1, CHLOROPLASTIC-RELATED"/>
    <property type="match status" value="1"/>
</dbReference>
<dbReference type="GO" id="GO:0009535">
    <property type="term" value="C:chloroplast thylakoid membrane"/>
    <property type="evidence" value="ECO:0007669"/>
    <property type="project" value="TreeGrafter"/>
</dbReference>
<dbReference type="InterPro" id="IPR003959">
    <property type="entry name" value="ATPase_AAA_core"/>
</dbReference>
<dbReference type="EMBL" id="BARS01043305">
    <property type="protein sequence ID" value="GAG38243.1"/>
    <property type="molecule type" value="Genomic_DNA"/>
</dbReference>
<sequence length="211" mass="22131">QMVGPACSIARALQPAMVVIEDVDLIAEDRSLFPGGNPMLFQLLNEMDGLAEDADVLFVLTTNRADLLEPALAARPGRVDLAVQIPVPDAEGRHALLALYRGGLSLPNDGLDGIIHRTEGVTASFIKELLRRAAVTAARRDADDAAALHVTRDDLTDALDELFDTANAMTRVALGGGTAHHTDGTASDGLTVPRPAAAPTTARPDIGISSQ</sequence>
<name>X0XNL7_9ZZZZ</name>
<dbReference type="GO" id="GO:0016887">
    <property type="term" value="F:ATP hydrolysis activity"/>
    <property type="evidence" value="ECO:0007669"/>
    <property type="project" value="InterPro"/>
</dbReference>
<evidence type="ECO:0000256" key="1">
    <source>
        <dbReference type="SAM" id="MobiDB-lite"/>
    </source>
</evidence>